<evidence type="ECO:0000313" key="1">
    <source>
        <dbReference type="EMBL" id="KAK3062364.1"/>
    </source>
</evidence>
<protein>
    <submittedName>
        <fullName evidence="1">Uncharacterized protein</fullName>
    </submittedName>
</protein>
<dbReference type="Proteomes" id="UP001186974">
    <property type="component" value="Unassembled WGS sequence"/>
</dbReference>
<reference evidence="1" key="1">
    <citation type="submission" date="2024-09" db="EMBL/GenBank/DDBJ databases">
        <title>Black Yeasts Isolated from many extreme environments.</title>
        <authorList>
            <person name="Coleine C."/>
            <person name="Stajich J.E."/>
            <person name="Selbmann L."/>
        </authorList>
    </citation>
    <scope>NUCLEOTIDE SEQUENCE</scope>
    <source>
        <strain evidence="1">CCFEE 5737</strain>
    </source>
</reference>
<accession>A0ACC3D5Z0</accession>
<sequence>MVESLKQISPIDPFWYLAPSVSSLPFVLSLPLDVGPPPFHSKHARIRYVLCITLLIRDAGRTYLVRSSQDVSVLSVYDPEKALMSLPSPLTAADEYIRHRDHGAEVVRVAAGLHRQVWVSGTSIFVDVHIANNSKKTIRKLELALERDILCYKHAAASTLEKSAGQARIFDSNDRAILSKNAFKQGGSWNGVSAHSTDVRTYDLEIPRGHATVKCGKYFEVRYFLNITASSSHSKLVAIQLPIILIHMNSLDVVPNSVAQVAAAIEEKRAATQPQGANNQVAEGGHITRQLSSGSRSVQGRAFAAPRMQSLERMRQEEEEMKQLGQILDSSPRRHQKPQAPSTGAALVTQEQMKTVRLVGSFEYHTPPSNRKGRVLLDDDVAEIRRRLQHVGSSETLRTARSTKISGGRRSNSLRKRFGGASSAMGFRSAEMEADVGPGRNSIDGRRSEMSGSARGRLDAGRMRAKKSREGWRGWVRGVVKPEGNWI</sequence>
<evidence type="ECO:0000313" key="2">
    <source>
        <dbReference type="Proteomes" id="UP001186974"/>
    </source>
</evidence>
<dbReference type="EMBL" id="JAWDJW010007325">
    <property type="protein sequence ID" value="KAK3062364.1"/>
    <property type="molecule type" value="Genomic_DNA"/>
</dbReference>
<organism evidence="1 2">
    <name type="scientific">Coniosporium uncinatum</name>
    <dbReference type="NCBI Taxonomy" id="93489"/>
    <lineage>
        <taxon>Eukaryota</taxon>
        <taxon>Fungi</taxon>
        <taxon>Dikarya</taxon>
        <taxon>Ascomycota</taxon>
        <taxon>Pezizomycotina</taxon>
        <taxon>Dothideomycetes</taxon>
        <taxon>Dothideomycetes incertae sedis</taxon>
        <taxon>Coniosporium</taxon>
    </lineage>
</organism>
<name>A0ACC3D5Z0_9PEZI</name>
<keyword evidence="2" id="KW-1185">Reference proteome</keyword>
<proteinExistence type="predicted"/>
<comment type="caution">
    <text evidence="1">The sequence shown here is derived from an EMBL/GenBank/DDBJ whole genome shotgun (WGS) entry which is preliminary data.</text>
</comment>
<gene>
    <name evidence="1" type="ORF">LTS18_004198</name>
</gene>